<dbReference type="PROSITE" id="PS50885">
    <property type="entry name" value="HAMP"/>
    <property type="match status" value="6"/>
</dbReference>
<feature type="compositionally biased region" description="Basic and acidic residues" evidence="11">
    <location>
        <begin position="1259"/>
        <end position="1268"/>
    </location>
</feature>
<feature type="domain" description="HAMP" evidence="14">
    <location>
        <begin position="398"/>
        <end position="450"/>
    </location>
</feature>
<dbReference type="PRINTS" id="PR00344">
    <property type="entry name" value="BCTRLSENSOR"/>
</dbReference>
<dbReference type="PANTHER" id="PTHR45339:SF1">
    <property type="entry name" value="HYBRID SIGNAL TRANSDUCTION HISTIDINE KINASE J"/>
    <property type="match status" value="1"/>
</dbReference>
<dbReference type="GO" id="GO:0016020">
    <property type="term" value="C:membrane"/>
    <property type="evidence" value="ECO:0007669"/>
    <property type="project" value="InterPro"/>
</dbReference>
<dbReference type="PROSITE" id="PS50109">
    <property type="entry name" value="HIS_KIN"/>
    <property type="match status" value="1"/>
</dbReference>
<feature type="domain" description="HAMP" evidence="14">
    <location>
        <begin position="306"/>
        <end position="358"/>
    </location>
</feature>
<feature type="domain" description="HAMP" evidence="14">
    <location>
        <begin position="582"/>
        <end position="634"/>
    </location>
</feature>
<dbReference type="Gene3D" id="3.30.565.10">
    <property type="entry name" value="Histidine kinase-like ATPase, C-terminal domain"/>
    <property type="match status" value="1"/>
</dbReference>
<dbReference type="FunFam" id="3.40.50.2300:FF:000207">
    <property type="entry name" value="Two-component osmosensing histidine kinase"/>
    <property type="match status" value="1"/>
</dbReference>
<evidence type="ECO:0000256" key="11">
    <source>
        <dbReference type="SAM" id="MobiDB-lite"/>
    </source>
</evidence>
<keyword evidence="7 15" id="KW-0418">Kinase</keyword>
<dbReference type="EC" id="2.7.13.3" evidence="2"/>
<dbReference type="SMART" id="SM00387">
    <property type="entry name" value="HATPase_c"/>
    <property type="match status" value="1"/>
</dbReference>
<dbReference type="Pfam" id="PF02518">
    <property type="entry name" value="HATPase_c"/>
    <property type="match status" value="1"/>
</dbReference>
<keyword evidence="8" id="KW-0067">ATP-binding</keyword>
<evidence type="ECO:0000256" key="10">
    <source>
        <dbReference type="PROSITE-ProRule" id="PRU00169"/>
    </source>
</evidence>
<evidence type="ECO:0000256" key="1">
    <source>
        <dbReference type="ARBA" id="ARBA00000085"/>
    </source>
</evidence>
<dbReference type="InterPro" id="IPR001789">
    <property type="entry name" value="Sig_transdc_resp-reg_receiver"/>
</dbReference>
<dbReference type="Gene3D" id="1.10.287.130">
    <property type="match status" value="1"/>
</dbReference>
<dbReference type="GO" id="GO:0005524">
    <property type="term" value="F:ATP binding"/>
    <property type="evidence" value="ECO:0007669"/>
    <property type="project" value="UniProtKB-KW"/>
</dbReference>
<accession>A0A8H3IVB9</accession>
<dbReference type="InterPro" id="IPR003661">
    <property type="entry name" value="HisK_dim/P_dom"/>
</dbReference>
<protein>
    <recommendedName>
        <fullName evidence="2">histidine kinase</fullName>
        <ecNumber evidence="2">2.7.13.3</ecNumber>
    </recommendedName>
</protein>
<evidence type="ECO:0000256" key="8">
    <source>
        <dbReference type="ARBA" id="ARBA00022840"/>
    </source>
</evidence>
<dbReference type="EMBL" id="CAJPDT010000054">
    <property type="protein sequence ID" value="CAF9929585.1"/>
    <property type="molecule type" value="Genomic_DNA"/>
</dbReference>
<dbReference type="SMART" id="SM00388">
    <property type="entry name" value="HisKA"/>
    <property type="match status" value="1"/>
</dbReference>
<dbReference type="CDD" id="cd16922">
    <property type="entry name" value="HATPase_EvgS-ArcB-TorS-like"/>
    <property type="match status" value="1"/>
</dbReference>
<feature type="domain" description="HAMP" evidence="14">
    <location>
        <begin position="674"/>
        <end position="726"/>
    </location>
</feature>
<dbReference type="SMART" id="SM00448">
    <property type="entry name" value="REC"/>
    <property type="match status" value="1"/>
</dbReference>
<evidence type="ECO:0000313" key="16">
    <source>
        <dbReference type="Proteomes" id="UP000664534"/>
    </source>
</evidence>
<keyword evidence="9" id="KW-0902">Two-component regulatory system</keyword>
<dbReference type="InterPro" id="IPR004358">
    <property type="entry name" value="Sig_transdc_His_kin-like_C"/>
</dbReference>
<dbReference type="OrthoDB" id="10266508at2759"/>
<evidence type="ECO:0000256" key="9">
    <source>
        <dbReference type="ARBA" id="ARBA00023012"/>
    </source>
</evidence>
<dbReference type="PANTHER" id="PTHR45339">
    <property type="entry name" value="HYBRID SIGNAL TRANSDUCTION HISTIDINE KINASE J"/>
    <property type="match status" value="1"/>
</dbReference>
<dbReference type="InterPro" id="IPR036890">
    <property type="entry name" value="HATPase_C_sf"/>
</dbReference>
<evidence type="ECO:0000256" key="5">
    <source>
        <dbReference type="ARBA" id="ARBA00022737"/>
    </source>
</evidence>
<feature type="modified residue" description="4-aspartylphosphate" evidence="10">
    <location>
        <position position="1175"/>
    </location>
</feature>
<dbReference type="CDD" id="cd00082">
    <property type="entry name" value="HisKA"/>
    <property type="match status" value="1"/>
</dbReference>
<dbReference type="InterPro" id="IPR003660">
    <property type="entry name" value="HAMP_dom"/>
</dbReference>
<dbReference type="Pfam" id="PF00672">
    <property type="entry name" value="HAMP"/>
    <property type="match status" value="3"/>
</dbReference>
<feature type="domain" description="Histidine kinase" evidence="12">
    <location>
        <begin position="748"/>
        <end position="972"/>
    </location>
</feature>
<dbReference type="SUPFAM" id="SSF55874">
    <property type="entry name" value="ATPase domain of HSP90 chaperone/DNA topoisomerase II/histidine kinase"/>
    <property type="match status" value="1"/>
</dbReference>
<dbReference type="PROSITE" id="PS50110">
    <property type="entry name" value="RESPONSE_REGULATORY"/>
    <property type="match status" value="1"/>
</dbReference>
<dbReference type="InterPro" id="IPR005467">
    <property type="entry name" value="His_kinase_dom"/>
</dbReference>
<dbReference type="SMART" id="SM00304">
    <property type="entry name" value="HAMP"/>
    <property type="match status" value="6"/>
</dbReference>
<evidence type="ECO:0000256" key="4">
    <source>
        <dbReference type="ARBA" id="ARBA00022679"/>
    </source>
</evidence>
<evidence type="ECO:0000313" key="15">
    <source>
        <dbReference type="EMBL" id="CAF9929585.1"/>
    </source>
</evidence>
<evidence type="ECO:0000256" key="6">
    <source>
        <dbReference type="ARBA" id="ARBA00022741"/>
    </source>
</evidence>
<feature type="region of interest" description="Disordered" evidence="11">
    <location>
        <begin position="1259"/>
        <end position="1321"/>
    </location>
</feature>
<keyword evidence="4" id="KW-0808">Transferase</keyword>
<dbReference type="Gene3D" id="1.20.120.1530">
    <property type="match status" value="3"/>
</dbReference>
<dbReference type="SUPFAM" id="SSF47384">
    <property type="entry name" value="Homodimeric domain of signal transducing histidine kinase"/>
    <property type="match status" value="1"/>
</dbReference>
<dbReference type="Proteomes" id="UP000664534">
    <property type="component" value="Unassembled WGS sequence"/>
</dbReference>
<dbReference type="Pfam" id="PF18947">
    <property type="entry name" value="HAMP_2"/>
    <property type="match status" value="2"/>
</dbReference>
<organism evidence="15 16">
    <name type="scientific">Imshaugia aleurites</name>
    <dbReference type="NCBI Taxonomy" id="172621"/>
    <lineage>
        <taxon>Eukaryota</taxon>
        <taxon>Fungi</taxon>
        <taxon>Dikarya</taxon>
        <taxon>Ascomycota</taxon>
        <taxon>Pezizomycotina</taxon>
        <taxon>Lecanoromycetes</taxon>
        <taxon>OSLEUM clade</taxon>
        <taxon>Lecanoromycetidae</taxon>
        <taxon>Lecanorales</taxon>
        <taxon>Lecanorineae</taxon>
        <taxon>Parmeliaceae</taxon>
        <taxon>Imshaugia</taxon>
    </lineage>
</organism>
<keyword evidence="16" id="KW-1185">Reference proteome</keyword>
<evidence type="ECO:0000256" key="3">
    <source>
        <dbReference type="ARBA" id="ARBA00022553"/>
    </source>
</evidence>
<feature type="domain" description="HAMP" evidence="14">
    <location>
        <begin position="211"/>
        <end position="266"/>
    </location>
</feature>
<gene>
    <name evidence="15" type="primary">NIK1</name>
    <name evidence="15" type="ORF">IMSHALPRED_007947</name>
</gene>
<dbReference type="GO" id="GO:0071474">
    <property type="term" value="P:cellular hyperosmotic response"/>
    <property type="evidence" value="ECO:0007669"/>
    <property type="project" value="TreeGrafter"/>
</dbReference>
<dbReference type="InterPro" id="IPR003594">
    <property type="entry name" value="HATPase_dom"/>
</dbReference>
<dbReference type="InterPro" id="IPR011006">
    <property type="entry name" value="CheY-like_superfamily"/>
</dbReference>
<dbReference type="Pfam" id="PF00512">
    <property type="entry name" value="HisKA"/>
    <property type="match status" value="1"/>
</dbReference>
<dbReference type="SUPFAM" id="SSF58104">
    <property type="entry name" value="Methyl-accepting chemotaxis protein (MCP) signaling domain"/>
    <property type="match status" value="2"/>
</dbReference>
<evidence type="ECO:0000259" key="12">
    <source>
        <dbReference type="PROSITE" id="PS50109"/>
    </source>
</evidence>
<evidence type="ECO:0000259" key="14">
    <source>
        <dbReference type="PROSITE" id="PS50885"/>
    </source>
</evidence>
<dbReference type="FunFam" id="1.20.120.1530:FF:000001">
    <property type="entry name" value="Two-component osmosensing histidine kinase"/>
    <property type="match status" value="1"/>
</dbReference>
<evidence type="ECO:0000256" key="2">
    <source>
        <dbReference type="ARBA" id="ARBA00012438"/>
    </source>
</evidence>
<dbReference type="Pfam" id="PF00072">
    <property type="entry name" value="Response_reg"/>
    <property type="match status" value="1"/>
</dbReference>
<evidence type="ECO:0000256" key="7">
    <source>
        <dbReference type="ARBA" id="ARBA00022777"/>
    </source>
</evidence>
<feature type="domain" description="Response regulatory" evidence="13">
    <location>
        <begin position="1126"/>
        <end position="1245"/>
    </location>
</feature>
<dbReference type="FunFam" id="1.20.120.1530:FF:000002">
    <property type="entry name" value="Two-component osmosensing histidine kinase"/>
    <property type="match status" value="3"/>
</dbReference>
<evidence type="ECO:0000259" key="13">
    <source>
        <dbReference type="PROSITE" id="PS50110"/>
    </source>
</evidence>
<comment type="catalytic activity">
    <reaction evidence="1">
        <text>ATP + protein L-histidine = ADP + protein N-phospho-L-histidine.</text>
        <dbReference type="EC" id="2.7.13.3"/>
    </reaction>
</comment>
<dbReference type="CDD" id="cd17546">
    <property type="entry name" value="REC_hyHK_CKI1_RcsC-like"/>
    <property type="match status" value="1"/>
</dbReference>
<dbReference type="GO" id="GO:0000155">
    <property type="term" value="F:phosphorelay sensor kinase activity"/>
    <property type="evidence" value="ECO:0007669"/>
    <property type="project" value="InterPro"/>
</dbReference>
<dbReference type="CDD" id="cd06225">
    <property type="entry name" value="HAMP"/>
    <property type="match status" value="5"/>
</dbReference>
<keyword evidence="5" id="KW-0677">Repeat</keyword>
<reference evidence="15" key="1">
    <citation type="submission" date="2021-03" db="EMBL/GenBank/DDBJ databases">
        <authorList>
            <person name="Tagirdzhanova G."/>
        </authorList>
    </citation>
    <scope>NUCLEOTIDE SEQUENCE</scope>
</reference>
<keyword evidence="3 10" id="KW-0597">Phosphoprotein</keyword>
<comment type="caution">
    <text evidence="15">The sequence shown here is derived from an EMBL/GenBank/DDBJ whole genome shotgun (WGS) entry which is preliminary data.</text>
</comment>
<name>A0A8H3IVB9_9LECA</name>
<dbReference type="Gene3D" id="1.10.8.500">
    <property type="entry name" value="HAMP domain in histidine kinase"/>
    <property type="match status" value="1"/>
</dbReference>
<dbReference type="Gene3D" id="3.40.50.2300">
    <property type="match status" value="1"/>
</dbReference>
<dbReference type="FunFam" id="1.10.287.130:FF:000002">
    <property type="entry name" value="Two-component osmosensing histidine kinase"/>
    <property type="match status" value="1"/>
</dbReference>
<keyword evidence="6" id="KW-0547">Nucleotide-binding</keyword>
<dbReference type="FunFam" id="3.30.565.10:FF:000015">
    <property type="entry name" value="Two-component osmosensing histidine kinase"/>
    <property type="match status" value="1"/>
</dbReference>
<dbReference type="InterPro" id="IPR036097">
    <property type="entry name" value="HisK_dim/P_sf"/>
</dbReference>
<dbReference type="SUPFAM" id="SSF52172">
    <property type="entry name" value="CheY-like"/>
    <property type="match status" value="1"/>
</dbReference>
<proteinExistence type="predicted"/>
<sequence>MSSVEETLSAAASIVRGLARNGALAYNPPAFDPPAFNIPQNPQKNGATNRTLSLPGISIASKESLESELSALTTRIQYLESKASTINHQILPDTPNESGGPISPFANGATGTARNAVSLPVRQLSGSSRQARVTNLLAGNNLTFTEDDLGHLRDHVEQQAEQIKTQNQTIVEVKEQLLEQKEHTARSFDVVKDENLEDVRRELWKHQQANDAFRKALREIGTIITNVANGDLSQKIQVHAKEMDSEIDSFKRTINTMVDQLQIFGNEVSRVALEVGTEGKLGGQAQISGVSGVWKDLTQNVNQMASNLTSQVREIAEVTTAVAEGNLDKKIQRPAQGEIAQLQKTINGMVDQLRTFAAEVTRVAGDVGTEGVLGGQAQIEGVKGEWKTLTVNVNVMADRLTSQVRDIAAVTKAVARGDLTKKISANCKGEILELKTTINSMVDQLRQFSSEVTRIAKAVGTDGVLGGQATVDDVEGTWKDLTETVNLMANNLTTQVREIASVTQAVAKGDLSRKVTAEVSGEILDLKVTINTMVDKLNNFAFEVSKVAREVGTDGTLGGQANVHEVEGKWAELTTNVNTMANNLTQQVRGISDVTQAIARGDLSQKIEVPAHGEVLTLKVTINDMVTQLDTFARELKRVARDVGVDGKMGGQANVNNAKGRWKEITEDVNTMAENLTSQVRAFGQITDAATDGDFTKLISVEASGEMDDLKQKINKMISNLRDSIQRNTAARETAEFANRTKSEFLANMSHEIRTPMNGIIGMSQLTLDTDLTQYQREMLNIVHNLANSLLTIIDDILDISKIEANRMVMEKISFSMRGSVFSALKTLAVKANDRFLNLAYQVDSSVPDYVIGDPYRLRQIILNLVGNAIKFTEHGEVKLTIRKASNMSPANDEYAFEFQVSDSGIGIQSDKKDLIFDTFQQADGSTTRKFGGTGLGLSISRKLVELMGGRLWVDSVYGKGSTFSFTCVTKRASQDLSGVMSSLTAYKNHTVLFVDKGKTNCSEEITSMLKQLELKPIVINNEAQVPRPAPPGSPTKGEHGGLPYDVILVDGMDTAVHLRNHDALRYVPIVLLAPIVSVSMKSSLDLGVASYMTTPCTAVDLGNGMLPALEGRQTTSISDASKSFDILLAEDNEVNQRLAVKILEKYHHGVTVANNGQEALDAVKKKRYDVILMDVQMPVMGGFEATKEIRAWERAEGLSRTPIIALTAHAMMGDREKCLQAQMDEYLTKPLKQNQMMQTILKCATLGGKLLERGKDARLSAKDEAPEPNKNSGSHSGGVGIVKGAKRPPLENRAITSAVPLNADGGTDSPGLLSAEMQDPISMERILLRSHSS</sequence>
<feature type="domain" description="HAMP" evidence="14">
    <location>
        <begin position="490"/>
        <end position="542"/>
    </location>
</feature>